<sequence length="224" mass="23395">MSESVRSGHPLLRCLLLACSLLLMGLGVSLQIKASLGTSPISSIPYVTAQISGLTVGTTTIIVNAFFVLAQFAILRREVSWTTLLQLLMAAGMGGAIDLWNALLPFDTPDSYVAQWLLCAAGIVTLALGVSLEIRSDLTVAAGEGIVQAVAHKTGAVFGNVKVAFDVSCVVVALVCAVVCLGAPAGVREGTVAAALCVGVCTKGFSKVIRRLDERRWARRPARA</sequence>
<dbReference type="EMBL" id="JASJEX010000002">
    <property type="protein sequence ID" value="MDJ1129344.1"/>
    <property type="molecule type" value="Genomic_DNA"/>
</dbReference>
<accession>A0ABT6ZJV9</accession>
<keyword evidence="1" id="KW-1133">Transmembrane helix</keyword>
<dbReference type="Pfam" id="PF19700">
    <property type="entry name" value="DUF6198"/>
    <property type="match status" value="1"/>
</dbReference>
<feature type="transmembrane region" description="Helical" evidence="1">
    <location>
        <begin position="112"/>
        <end position="132"/>
    </location>
</feature>
<comment type="caution">
    <text evidence="2">The sequence shown here is derived from an EMBL/GenBank/DDBJ whole genome shotgun (WGS) entry which is preliminary data.</text>
</comment>
<gene>
    <name evidence="2" type="ORF">QJ043_04535</name>
</gene>
<feature type="transmembrane region" description="Helical" evidence="1">
    <location>
        <begin position="53"/>
        <end position="75"/>
    </location>
</feature>
<evidence type="ECO:0000256" key="1">
    <source>
        <dbReference type="SAM" id="Phobius"/>
    </source>
</evidence>
<keyword evidence="1" id="KW-0472">Membrane</keyword>
<keyword evidence="1" id="KW-0812">Transmembrane</keyword>
<feature type="transmembrane region" description="Helical" evidence="1">
    <location>
        <begin position="191"/>
        <end position="209"/>
    </location>
</feature>
<dbReference type="Proteomes" id="UP001431693">
    <property type="component" value="Unassembled WGS sequence"/>
</dbReference>
<dbReference type="PANTHER" id="PTHR40078:SF1">
    <property type="entry name" value="INTEGRAL MEMBRANE PROTEIN"/>
    <property type="match status" value="1"/>
</dbReference>
<keyword evidence="3" id="KW-1185">Reference proteome</keyword>
<feature type="transmembrane region" description="Helical" evidence="1">
    <location>
        <begin position="163"/>
        <end position="185"/>
    </location>
</feature>
<protein>
    <submittedName>
        <fullName evidence="2">DUF6198 family protein</fullName>
    </submittedName>
</protein>
<evidence type="ECO:0000313" key="3">
    <source>
        <dbReference type="Proteomes" id="UP001431693"/>
    </source>
</evidence>
<name>A0ABT6ZJV9_9ACTN</name>
<dbReference type="PANTHER" id="PTHR40078">
    <property type="entry name" value="INTEGRAL MEMBRANE PROTEIN-RELATED"/>
    <property type="match status" value="1"/>
</dbReference>
<evidence type="ECO:0000313" key="2">
    <source>
        <dbReference type="EMBL" id="MDJ1129344.1"/>
    </source>
</evidence>
<organism evidence="2 3">
    <name type="scientific">Kribbibacterium absianum</name>
    <dbReference type="NCBI Taxonomy" id="3044210"/>
    <lineage>
        <taxon>Bacteria</taxon>
        <taxon>Bacillati</taxon>
        <taxon>Actinomycetota</taxon>
        <taxon>Coriobacteriia</taxon>
        <taxon>Coriobacteriales</taxon>
        <taxon>Kribbibacteriaceae</taxon>
        <taxon>Kribbibacterium</taxon>
    </lineage>
</organism>
<reference evidence="2" key="1">
    <citation type="submission" date="2023-05" db="EMBL/GenBank/DDBJ databases">
        <title>[olsenella] sp. nov., isolated from a pig farm feces dump.</title>
        <authorList>
            <person name="Chang Y.-H."/>
        </authorList>
    </citation>
    <scope>NUCLEOTIDE SEQUENCE</scope>
    <source>
        <strain evidence="2">YH-ols2217</strain>
    </source>
</reference>
<proteinExistence type="predicted"/>
<dbReference type="RefSeq" id="WP_283722742.1">
    <property type="nucleotide sequence ID" value="NZ_JASJEX010000002.1"/>
</dbReference>
<feature type="transmembrane region" description="Helical" evidence="1">
    <location>
        <begin position="87"/>
        <end position="106"/>
    </location>
</feature>
<dbReference type="InterPro" id="IPR038750">
    <property type="entry name" value="YczE/YyaS-like"/>
</dbReference>